<dbReference type="Proteomes" id="UP000019140">
    <property type="component" value="Unassembled WGS sequence"/>
</dbReference>
<dbReference type="EMBL" id="AZHX01001184">
    <property type="protein sequence ID" value="ETX04594.1"/>
    <property type="molecule type" value="Genomic_DNA"/>
</dbReference>
<reference evidence="1 2" key="1">
    <citation type="journal article" date="2014" name="Nature">
        <title>An environmental bacterial taxon with a large and distinct metabolic repertoire.</title>
        <authorList>
            <person name="Wilson M.C."/>
            <person name="Mori T."/>
            <person name="Ruckert C."/>
            <person name="Uria A.R."/>
            <person name="Helf M.J."/>
            <person name="Takada K."/>
            <person name="Gernert C."/>
            <person name="Steffens U.A."/>
            <person name="Heycke N."/>
            <person name="Schmitt S."/>
            <person name="Rinke C."/>
            <person name="Helfrich E.J."/>
            <person name="Brachmann A.O."/>
            <person name="Gurgui C."/>
            <person name="Wakimoto T."/>
            <person name="Kracht M."/>
            <person name="Crusemann M."/>
            <person name="Hentschel U."/>
            <person name="Abe I."/>
            <person name="Matsunaga S."/>
            <person name="Kalinowski J."/>
            <person name="Takeyama H."/>
            <person name="Piel J."/>
        </authorList>
    </citation>
    <scope>NUCLEOTIDE SEQUENCE [LARGE SCALE GENOMIC DNA]</scope>
    <source>
        <strain evidence="2">TSY2</strain>
    </source>
</reference>
<dbReference type="AlphaFoldDB" id="W4M2M2"/>
<comment type="caution">
    <text evidence="1">The sequence shown here is derived from an EMBL/GenBank/DDBJ whole genome shotgun (WGS) entry which is preliminary data.</text>
</comment>
<proteinExistence type="predicted"/>
<gene>
    <name evidence="1" type="ORF">ETSY2_27975</name>
</gene>
<evidence type="ECO:0000313" key="1">
    <source>
        <dbReference type="EMBL" id="ETX04594.1"/>
    </source>
</evidence>
<dbReference type="HOGENOM" id="CLU_2245008_0_0_7"/>
<protein>
    <submittedName>
        <fullName evidence="1">Uncharacterized protein</fullName>
    </submittedName>
</protein>
<accession>W4M2M2</accession>
<evidence type="ECO:0000313" key="2">
    <source>
        <dbReference type="Proteomes" id="UP000019140"/>
    </source>
</evidence>
<keyword evidence="2" id="KW-1185">Reference proteome</keyword>
<sequence>MMTISLPSDIEGALTEEALRRGTTPEVLALDSLRKLFVPPPDSEESQGKGRTLFDFLAGHIGTVEGSTEAFSDSSGQHFVEGLAEKQERGRLLHLQIGVHWSLS</sequence>
<name>W4M2M2_9BACT</name>
<organism evidence="1 2">
    <name type="scientific">Candidatus Entotheonella gemina</name>
    <dbReference type="NCBI Taxonomy" id="1429439"/>
    <lineage>
        <taxon>Bacteria</taxon>
        <taxon>Pseudomonadati</taxon>
        <taxon>Nitrospinota/Tectimicrobiota group</taxon>
        <taxon>Candidatus Tectimicrobiota</taxon>
        <taxon>Candidatus Entotheonellia</taxon>
        <taxon>Candidatus Entotheonellales</taxon>
        <taxon>Candidatus Entotheonellaceae</taxon>
        <taxon>Candidatus Entotheonella</taxon>
    </lineage>
</organism>